<name>A0A1N7S7T0_9BURK</name>
<dbReference type="Pfam" id="PF00378">
    <property type="entry name" value="ECH_1"/>
    <property type="match status" value="1"/>
</dbReference>
<dbReference type="InterPro" id="IPR051683">
    <property type="entry name" value="Enoyl-CoA_Hydratase/Isomerase"/>
</dbReference>
<organism evidence="2 3">
    <name type="scientific">Paraburkholderia ribeironis</name>
    <dbReference type="NCBI Taxonomy" id="1247936"/>
    <lineage>
        <taxon>Bacteria</taxon>
        <taxon>Pseudomonadati</taxon>
        <taxon>Pseudomonadota</taxon>
        <taxon>Betaproteobacteria</taxon>
        <taxon>Burkholderiales</taxon>
        <taxon>Burkholderiaceae</taxon>
        <taxon>Paraburkholderia</taxon>
    </lineage>
</organism>
<dbReference type="STRING" id="1247936.BN2475_420115"/>
<evidence type="ECO:0000313" key="3">
    <source>
        <dbReference type="Proteomes" id="UP000187012"/>
    </source>
</evidence>
<dbReference type="PANTHER" id="PTHR42964:SF1">
    <property type="entry name" value="POLYKETIDE BIOSYNTHESIS ENOYL-COA HYDRATASE PKSH-RELATED"/>
    <property type="match status" value="1"/>
</dbReference>
<proteinExistence type="inferred from homology"/>
<accession>A0A1N7S7T0</accession>
<dbReference type="Proteomes" id="UP000187012">
    <property type="component" value="Unassembled WGS sequence"/>
</dbReference>
<dbReference type="InterPro" id="IPR001753">
    <property type="entry name" value="Enoyl-CoA_hydra/iso"/>
</dbReference>
<dbReference type="PANTHER" id="PTHR42964">
    <property type="entry name" value="ENOYL-COA HYDRATASE"/>
    <property type="match status" value="1"/>
</dbReference>
<evidence type="ECO:0000313" key="2">
    <source>
        <dbReference type="EMBL" id="SIT43446.1"/>
    </source>
</evidence>
<dbReference type="Gene3D" id="3.90.226.10">
    <property type="entry name" value="2-enoyl-CoA Hydratase, Chain A, domain 1"/>
    <property type="match status" value="1"/>
</dbReference>
<sequence>MAEVFSTVSIDVDTRGIATVRPAREEVLNAFDETMIAELTLVYEGLDMRNDVRVVVLRSQGRAFCAGADL</sequence>
<dbReference type="EMBL" id="CYGX02000042">
    <property type="protein sequence ID" value="SIT43446.1"/>
    <property type="molecule type" value="Genomic_DNA"/>
</dbReference>
<comment type="similarity">
    <text evidence="1">Belongs to the enoyl-CoA hydratase/isomerase family.</text>
</comment>
<dbReference type="GO" id="GO:0008300">
    <property type="term" value="P:isoprenoid catabolic process"/>
    <property type="evidence" value="ECO:0007669"/>
    <property type="project" value="TreeGrafter"/>
</dbReference>
<dbReference type="InterPro" id="IPR029045">
    <property type="entry name" value="ClpP/crotonase-like_dom_sf"/>
</dbReference>
<evidence type="ECO:0000256" key="1">
    <source>
        <dbReference type="ARBA" id="ARBA00005254"/>
    </source>
</evidence>
<dbReference type="GO" id="GO:0016853">
    <property type="term" value="F:isomerase activity"/>
    <property type="evidence" value="ECO:0007669"/>
    <property type="project" value="UniProtKB-KW"/>
</dbReference>
<dbReference type="AlphaFoldDB" id="A0A1N7S7T0"/>
<gene>
    <name evidence="2" type="ORF">BN2475_420115</name>
</gene>
<reference evidence="2 3" key="1">
    <citation type="submission" date="2016-12" db="EMBL/GenBank/DDBJ databases">
        <authorList>
            <person name="Song W.-J."/>
            <person name="Kurnit D.M."/>
        </authorList>
    </citation>
    <scope>NUCLEOTIDE SEQUENCE [LARGE SCALE GENOMIC DNA]</scope>
    <source>
        <strain evidence="2 3">STM7296</strain>
    </source>
</reference>
<protein>
    <submittedName>
        <fullName evidence="2">Enoyl-CoA hydratase/isomerase</fullName>
    </submittedName>
</protein>
<keyword evidence="3" id="KW-1185">Reference proteome</keyword>
<dbReference type="SUPFAM" id="SSF52096">
    <property type="entry name" value="ClpP/crotonase"/>
    <property type="match status" value="1"/>
</dbReference>
<keyword evidence="2" id="KW-0413">Isomerase</keyword>